<accession>A0A6G7J281</accession>
<dbReference type="NCBIfam" id="TIGR02167">
    <property type="entry name" value="Liste_lipo_26"/>
    <property type="match status" value="3"/>
</dbReference>
<dbReference type="InterPro" id="IPR013783">
    <property type="entry name" value="Ig-like_fold"/>
</dbReference>
<feature type="region of interest" description="Disordered" evidence="1">
    <location>
        <begin position="18"/>
        <end position="49"/>
    </location>
</feature>
<evidence type="ECO:0000259" key="2">
    <source>
        <dbReference type="PROSITE" id="PS50268"/>
    </source>
</evidence>
<gene>
    <name evidence="3" type="ORF">GVT53_09330</name>
</gene>
<dbReference type="AlphaFoldDB" id="A0A6G7J281"/>
<proteinExistence type="predicted"/>
<evidence type="ECO:0000256" key="1">
    <source>
        <dbReference type="SAM" id="MobiDB-lite"/>
    </source>
</evidence>
<dbReference type="GO" id="GO:0005509">
    <property type="term" value="F:calcium ion binding"/>
    <property type="evidence" value="ECO:0007669"/>
    <property type="project" value="InterPro"/>
</dbReference>
<dbReference type="CDD" id="cd11304">
    <property type="entry name" value="Cadherin_repeat"/>
    <property type="match status" value="1"/>
</dbReference>
<dbReference type="PROSITE" id="PS50268">
    <property type="entry name" value="CADHERIN_2"/>
    <property type="match status" value="1"/>
</dbReference>
<protein>
    <submittedName>
        <fullName evidence="3">BspA family leucine-rich repeat surface protein</fullName>
    </submittedName>
</protein>
<dbReference type="SUPFAM" id="SSF49313">
    <property type="entry name" value="Cadherin-like"/>
    <property type="match status" value="1"/>
</dbReference>
<dbReference type="SUPFAM" id="SSF81296">
    <property type="entry name" value="E set domains"/>
    <property type="match status" value="1"/>
</dbReference>
<dbReference type="InterPro" id="IPR002909">
    <property type="entry name" value="IPT_dom"/>
</dbReference>
<feature type="compositionally biased region" description="Polar residues" evidence="1">
    <location>
        <begin position="27"/>
        <end position="38"/>
    </location>
</feature>
<dbReference type="SMART" id="SM00429">
    <property type="entry name" value="IPT"/>
    <property type="match status" value="1"/>
</dbReference>
<dbReference type="KEGG" id="mut:GVT53_09330"/>
<dbReference type="Proteomes" id="UP000502928">
    <property type="component" value="Chromosome"/>
</dbReference>
<dbReference type="GO" id="GO:0016020">
    <property type="term" value="C:membrane"/>
    <property type="evidence" value="ECO:0007669"/>
    <property type="project" value="InterPro"/>
</dbReference>
<dbReference type="InterPro" id="IPR002126">
    <property type="entry name" value="Cadherin-like_dom"/>
</dbReference>
<evidence type="ECO:0000313" key="3">
    <source>
        <dbReference type="EMBL" id="QII44876.1"/>
    </source>
</evidence>
<dbReference type="RefSeq" id="WP_166248401.1">
    <property type="nucleotide sequence ID" value="NZ_CP049616.1"/>
</dbReference>
<dbReference type="Gene3D" id="2.60.40.10">
    <property type="entry name" value="Immunoglobulins"/>
    <property type="match status" value="1"/>
</dbReference>
<sequence length="542" mass="58885">MKKILFSVLTVALLWSCGKDDGPDTPPASSKPTITDFTPKTGPEGTEVTITGTNFSTTKTENTVKFGDITATVDNATATQLMTKVPTGATTGKITVTVDGQTATSTGTFTVGEVEPDNQAPVMEDQELTVAEDITDTDEIGQVEATDNDKDDTLKFSIVENDNDLFLLSDAGVLTLAEGKTLDYETATSHSITVSVTDGEKTDEAKIAILVENVAEAIDPDDPTSFVTKWETTTPEETIYIGANADYAYDFTVDWGDGTVETINELPENHMFEHTYQEPGIHTVAIQGTFPAIHSEIVDNDQLLKLVGLERWGTIVWQDFAYAFSGCENMVYNATDAPDLSNVTSLLGMFNGASSFNGDLNDWDTETITDMSYMFEGATSFNGDISSWDTYNVAAVQYMFRGATSFNGDLSDWDTTNVTDMQSMFEGATSFNGDISGWETPNVTNLVNMFLGATSFDQNLGGWDISLIGPTSMVSMLDNSGMSPENYDKTLLNWAFLPQGQVPQDILFGGEGLFYCNDTWRNALMNTHGWEFIGDAPSPNCP</sequence>
<dbReference type="CDD" id="cd00603">
    <property type="entry name" value="IPT_PCSR"/>
    <property type="match status" value="1"/>
</dbReference>
<dbReference type="SUPFAM" id="SSF49299">
    <property type="entry name" value="PKD domain"/>
    <property type="match status" value="1"/>
</dbReference>
<dbReference type="InterPro" id="IPR035986">
    <property type="entry name" value="PKD_dom_sf"/>
</dbReference>
<organism evidence="3 4">
    <name type="scientific">Flagellimonas oceani</name>
    <dbReference type="NCBI Taxonomy" id="2698672"/>
    <lineage>
        <taxon>Bacteria</taxon>
        <taxon>Pseudomonadati</taxon>
        <taxon>Bacteroidota</taxon>
        <taxon>Flavobacteriia</taxon>
        <taxon>Flavobacteriales</taxon>
        <taxon>Flavobacteriaceae</taxon>
        <taxon>Flagellimonas</taxon>
    </lineage>
</organism>
<dbReference type="InterPro" id="IPR014756">
    <property type="entry name" value="Ig_E-set"/>
</dbReference>
<dbReference type="InterPro" id="IPR015919">
    <property type="entry name" value="Cadherin-like_sf"/>
</dbReference>
<evidence type="ECO:0000313" key="4">
    <source>
        <dbReference type="Proteomes" id="UP000502928"/>
    </source>
</evidence>
<dbReference type="GO" id="GO:0007156">
    <property type="term" value="P:homophilic cell adhesion via plasma membrane adhesion molecules"/>
    <property type="evidence" value="ECO:0007669"/>
    <property type="project" value="InterPro"/>
</dbReference>
<reference evidence="3 4" key="1">
    <citation type="submission" date="2020-02" db="EMBL/GenBank/DDBJ databases">
        <title>Complete genome of Muricauda sp. 501str8.</title>
        <authorList>
            <person name="Dong B."/>
            <person name="Zhu S."/>
            <person name="Yang J."/>
            <person name="Chen J."/>
        </authorList>
    </citation>
    <scope>NUCLEOTIDE SEQUENCE [LARGE SCALE GENOMIC DNA]</scope>
    <source>
        <strain evidence="3 4">501str8</strain>
    </source>
</reference>
<dbReference type="Pfam" id="PF03382">
    <property type="entry name" value="DUF285"/>
    <property type="match status" value="1"/>
</dbReference>
<dbReference type="Pfam" id="PF01833">
    <property type="entry name" value="TIG"/>
    <property type="match status" value="1"/>
</dbReference>
<dbReference type="InterPro" id="IPR005046">
    <property type="entry name" value="DUF285"/>
</dbReference>
<keyword evidence="4" id="KW-1185">Reference proteome</keyword>
<dbReference type="EMBL" id="CP049616">
    <property type="protein sequence ID" value="QII44876.1"/>
    <property type="molecule type" value="Genomic_DNA"/>
</dbReference>
<dbReference type="InterPro" id="IPR011889">
    <property type="entry name" value="Liste_lipo_26"/>
</dbReference>
<feature type="domain" description="Cadherin" evidence="2">
    <location>
        <begin position="122"/>
        <end position="225"/>
    </location>
</feature>
<name>A0A6G7J281_9FLAO</name>
<dbReference type="Gene3D" id="2.60.40.60">
    <property type="entry name" value="Cadherins"/>
    <property type="match status" value="1"/>
</dbReference>